<dbReference type="EMBL" id="JACIJO010000001">
    <property type="protein sequence ID" value="MBB6325645.1"/>
    <property type="molecule type" value="Genomic_DNA"/>
</dbReference>
<keyword evidence="2" id="KW-1185">Reference proteome</keyword>
<dbReference type="Pfam" id="PF13366">
    <property type="entry name" value="PDDEXK_3"/>
    <property type="match status" value="1"/>
</dbReference>
<comment type="caution">
    <text evidence="1">The sequence shown here is derived from an EMBL/GenBank/DDBJ whole genome shotgun (WGS) entry which is preliminary data.</text>
</comment>
<protein>
    <recommendedName>
        <fullName evidence="3">GxxExxY protein</fullName>
    </recommendedName>
</protein>
<gene>
    <name evidence="1" type="ORF">FHS59_001260</name>
</gene>
<proteinExistence type="predicted"/>
<reference evidence="1 2" key="1">
    <citation type="submission" date="2020-08" db="EMBL/GenBank/DDBJ databases">
        <title>Genomic Encyclopedia of Type Strains, Phase IV (KMG-IV): sequencing the most valuable type-strain genomes for metagenomic binning, comparative biology and taxonomic classification.</title>
        <authorList>
            <person name="Goeker M."/>
        </authorList>
    </citation>
    <scope>NUCLEOTIDE SEQUENCE [LARGE SCALE GENOMIC DNA]</scope>
    <source>
        <strain evidence="1 2">DSM 102044</strain>
    </source>
</reference>
<dbReference type="InterPro" id="IPR026350">
    <property type="entry name" value="GxxExxY"/>
</dbReference>
<evidence type="ECO:0008006" key="3">
    <source>
        <dbReference type="Google" id="ProtNLM"/>
    </source>
</evidence>
<sequence>MNGKDQINENELSNINLGVAIDIHTQFGPRLLENVYKKVLAINFKT</sequence>
<dbReference type="AlphaFoldDB" id="A0A841MSY0"/>
<evidence type="ECO:0000313" key="2">
    <source>
        <dbReference type="Proteomes" id="UP000588604"/>
    </source>
</evidence>
<dbReference type="Proteomes" id="UP000588604">
    <property type="component" value="Unassembled WGS sequence"/>
</dbReference>
<name>A0A841MSY0_9BACT</name>
<accession>A0A841MSY0</accession>
<evidence type="ECO:0000313" key="1">
    <source>
        <dbReference type="EMBL" id="MBB6325645.1"/>
    </source>
</evidence>
<organism evidence="1 2">
    <name type="scientific">Algoriphagus iocasae</name>
    <dbReference type="NCBI Taxonomy" id="1836499"/>
    <lineage>
        <taxon>Bacteria</taxon>
        <taxon>Pseudomonadati</taxon>
        <taxon>Bacteroidota</taxon>
        <taxon>Cytophagia</taxon>
        <taxon>Cytophagales</taxon>
        <taxon>Cyclobacteriaceae</taxon>
        <taxon>Algoriphagus</taxon>
    </lineage>
</organism>